<dbReference type="Gene3D" id="4.10.410.10">
    <property type="entry name" value="Pancreatic trypsin inhibitor Kunitz domain"/>
    <property type="match status" value="2"/>
</dbReference>
<organism evidence="4">
    <name type="scientific">Rhipicephalus appendiculatus</name>
    <name type="common">Brown ear tick</name>
    <dbReference type="NCBI Taxonomy" id="34631"/>
    <lineage>
        <taxon>Eukaryota</taxon>
        <taxon>Metazoa</taxon>
        <taxon>Ecdysozoa</taxon>
        <taxon>Arthropoda</taxon>
        <taxon>Chelicerata</taxon>
        <taxon>Arachnida</taxon>
        <taxon>Acari</taxon>
        <taxon>Parasitiformes</taxon>
        <taxon>Ixodida</taxon>
        <taxon>Ixodoidea</taxon>
        <taxon>Ixodidae</taxon>
        <taxon>Rhipicephalinae</taxon>
        <taxon>Rhipicephalus</taxon>
        <taxon>Rhipicephalus</taxon>
    </lineage>
</organism>
<dbReference type="SMART" id="SM00131">
    <property type="entry name" value="KU"/>
    <property type="match status" value="2"/>
</dbReference>
<dbReference type="CDD" id="cd00109">
    <property type="entry name" value="Kunitz-type"/>
    <property type="match status" value="1"/>
</dbReference>
<keyword evidence="1" id="KW-0646">Protease inhibitor</keyword>
<proteinExistence type="predicted"/>
<name>A0A131Z0S9_RHIAP</name>
<dbReference type="InterPro" id="IPR036880">
    <property type="entry name" value="Kunitz_BPTI_sf"/>
</dbReference>
<evidence type="ECO:0000256" key="2">
    <source>
        <dbReference type="ARBA" id="ARBA00022900"/>
    </source>
</evidence>
<dbReference type="PANTHER" id="PTHR10083">
    <property type="entry name" value="KUNITZ-TYPE PROTEASE INHIBITOR-RELATED"/>
    <property type="match status" value="1"/>
</dbReference>
<sequence length="233" mass="27022">MALRERLEAEINCMYFLHIRKFMLFIGHRFIMMLSASSALFSVGTSGSGICKEYIGLRSFSVGDGTSKYCYNKSTKECVQEAERSDGRDYRTCFPWPEMCAWYCVSPNVCSLPKDSGDSECDAPKKLMYYFDKKSQTCELFLYNGCNGNQNRFEEMRRCEVTCKGSVCVTTPHVSPEYCDDPPVPERIQRKMEFYKYNPQTGSCQNSIFCNREGSNYKTRKDCERRCLFKKRP</sequence>
<evidence type="ECO:0000256" key="1">
    <source>
        <dbReference type="ARBA" id="ARBA00022690"/>
    </source>
</evidence>
<protein>
    <submittedName>
        <fullName evidence="4">Tissue factor pathway inhibitor</fullName>
    </submittedName>
</protein>
<dbReference type="InterPro" id="IPR020901">
    <property type="entry name" value="Prtase_inh_Kunz-CS"/>
</dbReference>
<keyword evidence="2" id="KW-0722">Serine protease inhibitor</keyword>
<reference evidence="4" key="1">
    <citation type="journal article" date="2016" name="Ticks Tick Borne Dis.">
        <title>De novo assembly and annotation of the salivary gland transcriptome of Rhipicephalus appendiculatus male and female ticks during blood feeding.</title>
        <authorList>
            <person name="de Castro M.H."/>
            <person name="de Klerk D."/>
            <person name="Pienaar R."/>
            <person name="Latif A.A."/>
            <person name="Rees D.J."/>
            <person name="Mans B.J."/>
        </authorList>
    </citation>
    <scope>NUCLEOTIDE SEQUENCE</scope>
    <source>
        <tissue evidence="4">Salivary glands</tissue>
    </source>
</reference>
<dbReference type="PRINTS" id="PR00759">
    <property type="entry name" value="BASICPTASE"/>
</dbReference>
<dbReference type="AlphaFoldDB" id="A0A131Z0S9"/>
<dbReference type="GO" id="GO:0004867">
    <property type="term" value="F:serine-type endopeptidase inhibitor activity"/>
    <property type="evidence" value="ECO:0007669"/>
    <property type="project" value="UniProtKB-KW"/>
</dbReference>
<dbReference type="PROSITE" id="PS00280">
    <property type="entry name" value="BPTI_KUNITZ_1"/>
    <property type="match status" value="1"/>
</dbReference>
<evidence type="ECO:0000259" key="3">
    <source>
        <dbReference type="PROSITE" id="PS50279"/>
    </source>
</evidence>
<dbReference type="EMBL" id="GEDV01003523">
    <property type="protein sequence ID" value="JAP85034.1"/>
    <property type="molecule type" value="Transcribed_RNA"/>
</dbReference>
<feature type="domain" description="BPTI/Kunitz inhibitor" evidence="3">
    <location>
        <begin position="110"/>
        <end position="163"/>
    </location>
</feature>
<dbReference type="InterPro" id="IPR050098">
    <property type="entry name" value="TFPI/VKTCI-like"/>
</dbReference>
<dbReference type="Pfam" id="PF00014">
    <property type="entry name" value="Kunitz_BPTI"/>
    <property type="match status" value="1"/>
</dbReference>
<evidence type="ECO:0000313" key="4">
    <source>
        <dbReference type="EMBL" id="JAP85034.1"/>
    </source>
</evidence>
<accession>A0A131Z0S9</accession>
<dbReference type="InterPro" id="IPR002223">
    <property type="entry name" value="Kunitz_BPTI"/>
</dbReference>
<dbReference type="SUPFAM" id="SSF57362">
    <property type="entry name" value="BPTI-like"/>
    <property type="match status" value="2"/>
</dbReference>
<dbReference type="PROSITE" id="PS50279">
    <property type="entry name" value="BPTI_KUNITZ_2"/>
    <property type="match status" value="1"/>
</dbReference>